<comment type="caution">
    <text evidence="3">The sequence shown here is derived from an EMBL/GenBank/DDBJ whole genome shotgun (WGS) entry which is preliminary data.</text>
</comment>
<dbReference type="InterPro" id="IPR029332">
    <property type="entry name" value="PEHE_dom"/>
</dbReference>
<dbReference type="PROSITE" id="PS52052">
    <property type="entry name" value="PEHE"/>
    <property type="match status" value="1"/>
</dbReference>
<dbReference type="Gene3D" id="6.10.250.3170">
    <property type="match status" value="1"/>
</dbReference>
<keyword evidence="4" id="KW-1185">Reference proteome</keyword>
<feature type="compositionally biased region" description="Basic residues" evidence="1">
    <location>
        <begin position="1"/>
        <end position="17"/>
    </location>
</feature>
<dbReference type="AlphaFoldDB" id="A0AA88SHP8"/>
<dbReference type="EMBL" id="JAUPFM010000010">
    <property type="protein sequence ID" value="KAK2839652.1"/>
    <property type="molecule type" value="Genomic_DNA"/>
</dbReference>
<reference evidence="3" key="1">
    <citation type="submission" date="2023-07" db="EMBL/GenBank/DDBJ databases">
        <title>Chromosome-level Genome Assembly of Striped Snakehead (Channa striata).</title>
        <authorList>
            <person name="Liu H."/>
        </authorList>
    </citation>
    <scope>NUCLEOTIDE SEQUENCE</scope>
    <source>
        <strain evidence="3">Gz</strain>
        <tissue evidence="3">Muscle</tissue>
    </source>
</reference>
<accession>A0AA88SHP8</accession>
<gene>
    <name evidence="3" type="ORF">Q5P01_013392</name>
</gene>
<feature type="region of interest" description="Disordered" evidence="1">
    <location>
        <begin position="872"/>
        <end position="894"/>
    </location>
</feature>
<evidence type="ECO:0000259" key="2">
    <source>
        <dbReference type="PROSITE" id="PS52052"/>
    </source>
</evidence>
<dbReference type="InterPro" id="IPR026180">
    <property type="entry name" value="NSL1"/>
</dbReference>
<protein>
    <recommendedName>
        <fullName evidence="2">PEHE domain-containing protein</fullName>
    </recommendedName>
</protein>
<dbReference type="PANTHER" id="PTHR22443">
    <property type="entry name" value="NON-SPECIFIC LETHAL 1, ISOFORM M"/>
    <property type="match status" value="1"/>
</dbReference>
<dbReference type="PANTHER" id="PTHR22443:SF16">
    <property type="entry name" value="KAT8 REGULATORY NSL COMPLEX SUBUNIT 1-LIKE PROTEIN"/>
    <property type="match status" value="1"/>
</dbReference>
<feature type="region of interest" description="Disordered" evidence="1">
    <location>
        <begin position="375"/>
        <end position="399"/>
    </location>
</feature>
<dbReference type="GO" id="GO:0044545">
    <property type="term" value="C:NSL complex"/>
    <property type="evidence" value="ECO:0007669"/>
    <property type="project" value="TreeGrafter"/>
</dbReference>
<organism evidence="3 4">
    <name type="scientific">Channa striata</name>
    <name type="common">Snakehead murrel</name>
    <name type="synonym">Ophicephalus striatus</name>
    <dbReference type="NCBI Taxonomy" id="64152"/>
    <lineage>
        <taxon>Eukaryota</taxon>
        <taxon>Metazoa</taxon>
        <taxon>Chordata</taxon>
        <taxon>Craniata</taxon>
        <taxon>Vertebrata</taxon>
        <taxon>Euteleostomi</taxon>
        <taxon>Actinopterygii</taxon>
        <taxon>Neopterygii</taxon>
        <taxon>Teleostei</taxon>
        <taxon>Neoteleostei</taxon>
        <taxon>Acanthomorphata</taxon>
        <taxon>Anabantaria</taxon>
        <taxon>Anabantiformes</taxon>
        <taxon>Channoidei</taxon>
        <taxon>Channidae</taxon>
        <taxon>Channa</taxon>
    </lineage>
</organism>
<feature type="region of interest" description="Disordered" evidence="1">
    <location>
        <begin position="1"/>
        <end position="52"/>
    </location>
</feature>
<evidence type="ECO:0000256" key="1">
    <source>
        <dbReference type="SAM" id="MobiDB-lite"/>
    </source>
</evidence>
<evidence type="ECO:0000313" key="3">
    <source>
        <dbReference type="EMBL" id="KAK2839652.1"/>
    </source>
</evidence>
<dbReference type="Proteomes" id="UP001187415">
    <property type="component" value="Unassembled WGS sequence"/>
</dbReference>
<dbReference type="Pfam" id="PF15275">
    <property type="entry name" value="PEHE"/>
    <property type="match status" value="1"/>
</dbReference>
<evidence type="ECO:0000313" key="4">
    <source>
        <dbReference type="Proteomes" id="UP001187415"/>
    </source>
</evidence>
<dbReference type="GO" id="GO:0035035">
    <property type="term" value="F:histone acetyltransferase binding"/>
    <property type="evidence" value="ECO:0007669"/>
    <property type="project" value="TreeGrafter"/>
</dbReference>
<name>A0AA88SHP8_CHASR</name>
<proteinExistence type="predicted"/>
<feature type="compositionally biased region" description="Low complexity" evidence="1">
    <location>
        <begin position="375"/>
        <end position="386"/>
    </location>
</feature>
<feature type="domain" description="PEHE" evidence="2">
    <location>
        <begin position="809"/>
        <end position="946"/>
    </location>
</feature>
<feature type="region of interest" description="Disordered" evidence="1">
    <location>
        <begin position="323"/>
        <end position="346"/>
    </location>
</feature>
<dbReference type="SMART" id="SM01300">
    <property type="entry name" value="PEHE"/>
    <property type="match status" value="1"/>
</dbReference>
<sequence>MPFFTRKPHRKKPRKVRASPPAQVESVKSAASSTRGPETGMAPALTKVPKDGHGVHLSSLPVCVRMDFDRRPVHSTELDPRMRLTHGDLQNMWNNLSYFASLDSCLPTSLLDVSADDGLSPCLQESASNCKTVLLPSPASLFSLLSINNGLRDSHQVVPILPGVPDMFLSLVPEHNSQEACSLQGCGDASECGPDGGDVMCHSSFIHASVSSSYSLGEVYSQGYTPLSAPPPTMIQEKGADMARISPAPMQRCSARMNFDHLASSAVLEEALKEQLSRQAGLHSRALKLQKRLQALLGEHTLLHCSQQLEGLKRHRLPEDVSLDSLDSTHPAALPPQPGSNPRFSRLELSTASSPLTELREFSCTSQSVLRSLQEALDSEATASSSSEDESQEDKSHVKTRASPVCFERQWLEERAELGSRWSWLQLRLVDLEGRILQLVELHKHIRSSKGGGVVLAGSQPLTDRQIQQNLLREMGGLPCTDADTEACSPACLLHNIERQSAQLNHIVNSLMPPLSFSPLSKRSQTWKEKRISKSGQKADSIFEHGSSKRRRVGNKRFFKADLSRVCARTRPLVTYHKPRLFTFNSHKPRPPQVSGQSTFTFSSPLSPSSCSCRSSCDPVVLYSEADCSSSWALSSRNPSSRPHPMSLSFDTALSRHLQRSQATEDWFLKPLVINAPSPVSAHYSRYTSTSLHNSHKYKKTARHHKRKVMGLSPLRGLDSVKSKHRRAKPRKKKRKHIERLKDEEDNLLQLWDLQESSDEALEGSYRQVPQNKAAQHFVRKRQGENVYNINNIFIPTSVATVEKLQYKDIVTPSWRTVDTHSLTENEAERGKDRWQGQVEDLSDEVFAQRHLTLEQGEKLHWSFWGKRKCCRRPKRSGSRLSGSGGAMCTSGEESSVEWSSAQLDTDEQASSEEWLLPAPWEPRLFPLGEDEEEALLSENLENIPSERALTLFNKISSLLGP</sequence>